<dbReference type="Proteomes" id="UP001642360">
    <property type="component" value="Unassembled WGS sequence"/>
</dbReference>
<dbReference type="EMBL" id="CAUOFW020001021">
    <property type="protein sequence ID" value="CAK9140165.1"/>
    <property type="molecule type" value="Genomic_DNA"/>
</dbReference>
<feature type="region of interest" description="Disordered" evidence="1">
    <location>
        <begin position="159"/>
        <end position="181"/>
    </location>
</feature>
<evidence type="ECO:0000313" key="3">
    <source>
        <dbReference type="Proteomes" id="UP001642360"/>
    </source>
</evidence>
<protein>
    <recommendedName>
        <fullName evidence="4">Alpha 1,4-glycosyltransferase domain-containing protein</fullName>
    </recommendedName>
</protein>
<dbReference type="InterPro" id="IPR029044">
    <property type="entry name" value="Nucleotide-diphossugar_trans"/>
</dbReference>
<dbReference type="PANTHER" id="PTHR47213">
    <property type="entry name" value="OS07G0567300 PROTEIN"/>
    <property type="match status" value="1"/>
</dbReference>
<feature type="compositionally biased region" description="Acidic residues" evidence="1">
    <location>
        <begin position="96"/>
        <end position="110"/>
    </location>
</feature>
<feature type="compositionally biased region" description="Low complexity" evidence="1">
    <location>
        <begin position="84"/>
        <end position="95"/>
    </location>
</feature>
<comment type="caution">
    <text evidence="2">The sequence shown here is derived from an EMBL/GenBank/DDBJ whole genome shotgun (WGS) entry which is preliminary data.</text>
</comment>
<dbReference type="PANTHER" id="PTHR47213:SF1">
    <property type="entry name" value="OS07G0567300 PROTEIN"/>
    <property type="match status" value="1"/>
</dbReference>
<accession>A0ABC8R586</accession>
<dbReference type="SUPFAM" id="SSF53448">
    <property type="entry name" value="Nucleotide-diphospho-sugar transferases"/>
    <property type="match status" value="1"/>
</dbReference>
<dbReference type="InterPro" id="IPR007577">
    <property type="entry name" value="GlycoTrfase_DXD_sugar-bd_CS"/>
</dbReference>
<dbReference type="Pfam" id="PF04488">
    <property type="entry name" value="Gly_transf_sug"/>
    <property type="match status" value="1"/>
</dbReference>
<gene>
    <name evidence="2" type="ORF">ILEXP_LOCUS7604</name>
</gene>
<keyword evidence="3" id="KW-1185">Reference proteome</keyword>
<feature type="region of interest" description="Disordered" evidence="1">
    <location>
        <begin position="59"/>
        <end position="110"/>
    </location>
</feature>
<organism evidence="2 3">
    <name type="scientific">Ilex paraguariensis</name>
    <name type="common">yerba mate</name>
    <dbReference type="NCBI Taxonomy" id="185542"/>
    <lineage>
        <taxon>Eukaryota</taxon>
        <taxon>Viridiplantae</taxon>
        <taxon>Streptophyta</taxon>
        <taxon>Embryophyta</taxon>
        <taxon>Tracheophyta</taxon>
        <taxon>Spermatophyta</taxon>
        <taxon>Magnoliopsida</taxon>
        <taxon>eudicotyledons</taxon>
        <taxon>Gunneridae</taxon>
        <taxon>Pentapetalae</taxon>
        <taxon>asterids</taxon>
        <taxon>campanulids</taxon>
        <taxon>Aquifoliales</taxon>
        <taxon>Aquifoliaceae</taxon>
        <taxon>Ilex</taxon>
    </lineage>
</organism>
<reference evidence="2 3" key="1">
    <citation type="submission" date="2024-02" db="EMBL/GenBank/DDBJ databases">
        <authorList>
            <person name="Vignale AGUSTIN F."/>
            <person name="Sosa J E."/>
            <person name="Modenutti C."/>
        </authorList>
    </citation>
    <scope>NUCLEOTIDE SEQUENCE [LARGE SCALE GENOMIC DNA]</scope>
</reference>
<evidence type="ECO:0000256" key="1">
    <source>
        <dbReference type="SAM" id="MobiDB-lite"/>
    </source>
</evidence>
<sequence>MLPNPRPRRRTRHGAQLCAISAALLLLISVSLLHSRLGFDRHSQHPLPINEVVSNSDLLLEDTDPEDRNSNTNSDDRIDELDDVVLNSSNSNSNLEVDEEFPTGADAEEEEEINQSRVSGFFYDHINGVVRRAINKRNIDEWEDYVNFDSNSLRLGLGLESGNENENEKSEGVFGSDDTPVDESIRNKVGEVKSIEDVLLLKVGSKVSPLREGWGEWFDKKSDFLRRDRMFKSNLEHLNPLNYPMLQDPDGSGVTRFTRGDRLVQKGLLNEFKKVPFLGKKTLGIVEEAHESKTEWLFKSKSELVEDGVGKVIKEEKNRNNVNVKGKEIEGADERRSGMKMAEGRALDDNDNSGLSTIRIIDSDKVLNVTRVANFSFRSDRSDGIQKQNAGAHVRIKSEFSGQVYADGKRWGYYPGLHAHLSFSNFMDAFFRKGKCSMRVFMMWNSPPWTFSVRYQRGLESLLFHHRDACVVVFSEAIELNFFNGFVKDGFKVAVAMPNLEELLKDTPTHIFASVWFEWKKTKFYPTHYSELVRLAALYKYGGIYLDFDIVVLKPLSSLNNTIGLEDVLARSPMNGAVMAFRKHRYIKNFV</sequence>
<evidence type="ECO:0000313" key="2">
    <source>
        <dbReference type="EMBL" id="CAK9140165.1"/>
    </source>
</evidence>
<dbReference type="InterPro" id="IPR044789">
    <property type="entry name" value="Put_A1-4-GlycosylTfrase_plant"/>
</dbReference>
<name>A0ABC8R586_9AQUA</name>
<dbReference type="AlphaFoldDB" id="A0ABC8R586"/>
<evidence type="ECO:0008006" key="4">
    <source>
        <dbReference type="Google" id="ProtNLM"/>
    </source>
</evidence>
<dbReference type="Gene3D" id="3.90.550.20">
    <property type="match status" value="1"/>
</dbReference>
<proteinExistence type="predicted"/>